<dbReference type="Pfam" id="PF00438">
    <property type="entry name" value="S-AdoMet_synt_N"/>
    <property type="match status" value="1"/>
</dbReference>
<evidence type="ECO:0000256" key="11">
    <source>
        <dbReference type="RuleBase" id="RU000542"/>
    </source>
</evidence>
<dbReference type="EC" id="2.5.1.6" evidence="10"/>
<dbReference type="Pfam" id="PF02773">
    <property type="entry name" value="S-AdoMet_synt_C"/>
    <property type="match status" value="1"/>
</dbReference>
<comment type="function">
    <text evidence="10">Catalyzes the formation of S-adenosylmethionine (AdoMet) from methionine and ATP. The overall synthetic reaction is composed of two sequential steps, AdoMet formation and the subsequent tripolyphosphate hydrolysis which occurs prior to release of AdoMet from the enzyme.</text>
</comment>
<dbReference type="HAMAP" id="MF_00086">
    <property type="entry name" value="S_AdoMet_synth1"/>
    <property type="match status" value="1"/>
</dbReference>
<evidence type="ECO:0000256" key="12">
    <source>
        <dbReference type="RuleBase" id="RU004462"/>
    </source>
</evidence>
<keyword evidence="4 10" id="KW-0808">Transferase</keyword>
<comment type="pathway">
    <text evidence="1 10">Amino-acid biosynthesis; S-adenosyl-L-methionine biosynthesis; S-adenosyl-L-methionine from L-methionine: step 1/1.</text>
</comment>
<feature type="binding site" evidence="10">
    <location>
        <position position="252"/>
    </location>
    <ligand>
        <name>ATP</name>
        <dbReference type="ChEBI" id="CHEBI:30616"/>
        <note>ligand shared between two neighboring subunits</note>
    </ligand>
</feature>
<evidence type="ECO:0000256" key="8">
    <source>
        <dbReference type="ARBA" id="ARBA00022842"/>
    </source>
</evidence>
<dbReference type="NCBIfam" id="TIGR01034">
    <property type="entry name" value="metK"/>
    <property type="match status" value="1"/>
</dbReference>
<keyword evidence="8 10" id="KW-0460">Magnesium</keyword>
<evidence type="ECO:0000259" key="13">
    <source>
        <dbReference type="Pfam" id="PF00438"/>
    </source>
</evidence>
<dbReference type="PANTHER" id="PTHR11964">
    <property type="entry name" value="S-ADENOSYLMETHIONINE SYNTHETASE"/>
    <property type="match status" value="1"/>
</dbReference>
<feature type="binding site" evidence="10">
    <location>
        <position position="229"/>
    </location>
    <ligand>
        <name>ATP</name>
        <dbReference type="ChEBI" id="CHEBI:30616"/>
        <note>ligand shared between two neighboring subunits</note>
    </ligand>
</feature>
<feature type="binding site" description="in other chain" evidence="10">
    <location>
        <position position="93"/>
    </location>
    <ligand>
        <name>L-methionine</name>
        <dbReference type="ChEBI" id="CHEBI:57844"/>
        <note>ligand shared between two neighboring subunits</note>
    </ligand>
</feature>
<keyword evidence="10" id="KW-0963">Cytoplasm</keyword>
<feature type="domain" description="S-adenosylmethionine synthetase C-terminal" evidence="15">
    <location>
        <begin position="223"/>
        <end position="362"/>
    </location>
</feature>
<feature type="binding site" evidence="10">
    <location>
        <position position="256"/>
    </location>
    <ligand>
        <name>ATP</name>
        <dbReference type="ChEBI" id="CHEBI:30616"/>
        <note>ligand shared between two neighboring subunits</note>
    </ligand>
</feature>
<dbReference type="InterPro" id="IPR022630">
    <property type="entry name" value="S-AdoMet_synt_C"/>
</dbReference>
<reference evidence="16 17" key="1">
    <citation type="journal article" date="2020" name="Int. J. Syst. Evol. Microbiol.">
        <title>Ureaplasma miroungigenitalium sp. nov. isolated from northern elephant seals (Mirounga angustirostris) and Ureaplasma zalophigenitalium sp. nov. isolated from California sea lions (Zalophus californianus).</title>
        <authorList>
            <person name="Volokhov D.V."/>
            <person name="Gulland F.M."/>
            <person name="Gao Y."/>
            <person name="Chizhikov V.E."/>
        </authorList>
    </citation>
    <scope>NUCLEOTIDE SEQUENCE [LARGE SCALE GENOMIC DNA]</scope>
    <source>
        <strain evidence="16 17">ES3182-GEN</strain>
    </source>
</reference>
<feature type="domain" description="S-adenosylmethionine synthetase N-terminal" evidence="13">
    <location>
        <begin position="5"/>
        <end position="92"/>
    </location>
</feature>
<evidence type="ECO:0000313" key="17">
    <source>
        <dbReference type="Proteomes" id="UP001208245"/>
    </source>
</evidence>
<dbReference type="Proteomes" id="UP001208245">
    <property type="component" value="Unassembled WGS sequence"/>
</dbReference>
<keyword evidence="3 10" id="KW-0554">One-carbon metabolism</keyword>
<organism evidence="16 17">
    <name type="scientific">Ureaplasma miroungigenitalium</name>
    <dbReference type="NCBI Taxonomy" id="1042321"/>
    <lineage>
        <taxon>Bacteria</taxon>
        <taxon>Bacillati</taxon>
        <taxon>Mycoplasmatota</taxon>
        <taxon>Mycoplasmoidales</taxon>
        <taxon>Mycoplasmoidaceae</taxon>
        <taxon>Ureaplasma</taxon>
    </lineage>
</organism>
<dbReference type="InterPro" id="IPR002133">
    <property type="entry name" value="S-AdoMet_synthetase"/>
</dbReference>
<comment type="caution">
    <text evidence="16">The sequence shown here is derived from an EMBL/GenBank/DDBJ whole genome shotgun (WGS) entry which is preliminary data.</text>
</comment>
<keyword evidence="17" id="KW-1185">Reference proteome</keyword>
<feature type="binding site" description="in other chain" evidence="10">
    <location>
        <begin position="235"/>
        <end position="236"/>
    </location>
    <ligand>
        <name>ATP</name>
        <dbReference type="ChEBI" id="CHEBI:30616"/>
        <note>ligand shared between two neighboring subunits</note>
    </ligand>
</feature>
<evidence type="ECO:0000256" key="10">
    <source>
        <dbReference type="HAMAP-Rule" id="MF_00086"/>
    </source>
</evidence>
<evidence type="ECO:0000256" key="2">
    <source>
        <dbReference type="ARBA" id="ARBA00009685"/>
    </source>
</evidence>
<comment type="catalytic activity">
    <reaction evidence="10">
        <text>L-methionine + ATP + H2O = S-adenosyl-L-methionine + phosphate + diphosphate</text>
        <dbReference type="Rhea" id="RHEA:21080"/>
        <dbReference type="ChEBI" id="CHEBI:15377"/>
        <dbReference type="ChEBI" id="CHEBI:30616"/>
        <dbReference type="ChEBI" id="CHEBI:33019"/>
        <dbReference type="ChEBI" id="CHEBI:43474"/>
        <dbReference type="ChEBI" id="CHEBI:57844"/>
        <dbReference type="ChEBI" id="CHEBI:59789"/>
        <dbReference type="EC" id="2.5.1.6"/>
    </reaction>
</comment>
<feature type="binding site" description="in other chain" evidence="10">
    <location>
        <position position="16"/>
    </location>
    <ligand>
        <name>ATP</name>
        <dbReference type="ChEBI" id="CHEBI:30616"/>
        <note>ligand shared between two neighboring subunits</note>
    </ligand>
</feature>
<feature type="binding site" description="in other chain" evidence="10">
    <location>
        <begin position="220"/>
        <end position="221"/>
    </location>
    <ligand>
        <name>ATP</name>
        <dbReference type="ChEBI" id="CHEBI:30616"/>
        <note>ligand shared between two neighboring subunits</note>
    </ligand>
</feature>
<evidence type="ECO:0000259" key="15">
    <source>
        <dbReference type="Pfam" id="PF02773"/>
    </source>
</evidence>
<keyword evidence="7 10" id="KW-0067">ATP-binding</keyword>
<keyword evidence="5 10" id="KW-0479">Metal-binding</keyword>
<dbReference type="InterPro" id="IPR022629">
    <property type="entry name" value="S-AdoMet_synt_central"/>
</dbReference>
<evidence type="ECO:0000256" key="5">
    <source>
        <dbReference type="ARBA" id="ARBA00022723"/>
    </source>
</evidence>
<proteinExistence type="inferred from homology"/>
<dbReference type="RefSeq" id="WP_263822057.1">
    <property type="nucleotide sequence ID" value="NZ_JAOXHK010000007.1"/>
</dbReference>
<dbReference type="Pfam" id="PF02772">
    <property type="entry name" value="S-AdoMet_synt_M"/>
    <property type="match status" value="1"/>
</dbReference>
<evidence type="ECO:0000259" key="14">
    <source>
        <dbReference type="Pfam" id="PF02772"/>
    </source>
</evidence>
<evidence type="ECO:0000256" key="6">
    <source>
        <dbReference type="ARBA" id="ARBA00022741"/>
    </source>
</evidence>
<accession>A0ABT3BNC1</accession>
<sequence>MLYQKIMTSESVGAGHPDKICDQISDHILQICLEQDKKARVACEVLACNHLIVIAGEITTTAYVDVVQTAWEVIKPLGYSENDFTIISNVNQQSNDINQAVDQNDVVNAGDQGIVFGYACNETPTYMPLAISMAHDLVRILEQKRLDQSIPYIKSDMKSQVSINYSQNPISIDTMLVSVQHAEDYDKEQLEKDVSQIMVQVAQKYHLNTDFKRFINPSGKFVIGGPIGDTGLTGRKIIVDTYGGYAKHGGGAFSGKDPSKTDRSGAYFARWIAKNVVAAGFCDTLEIQLAFAIGKPKPIAMYIDCFNTNKIDENLLFNVIQNSFNFSVDHFIKELDLINAPYKDVAVYGHFGRDDIDLPWERLNKVETLKEQYTLLTKKNYL</sequence>
<evidence type="ECO:0000313" key="16">
    <source>
        <dbReference type="EMBL" id="MCV3728747.1"/>
    </source>
</evidence>
<comment type="cofactor">
    <cofactor evidence="10">
        <name>K(+)</name>
        <dbReference type="ChEBI" id="CHEBI:29103"/>
    </cofactor>
    <text evidence="10">Binds 1 potassium ion per subunit.</text>
</comment>
<dbReference type="GO" id="GO:0004478">
    <property type="term" value="F:methionine adenosyltransferase activity"/>
    <property type="evidence" value="ECO:0007669"/>
    <property type="project" value="UniProtKB-EC"/>
</dbReference>
<evidence type="ECO:0000256" key="7">
    <source>
        <dbReference type="ARBA" id="ARBA00022840"/>
    </source>
</evidence>
<feature type="region of interest" description="Flexible loop" evidence="10">
    <location>
        <begin position="93"/>
        <end position="103"/>
    </location>
</feature>
<evidence type="ECO:0000256" key="1">
    <source>
        <dbReference type="ARBA" id="ARBA00005224"/>
    </source>
</evidence>
<feature type="domain" description="S-adenosylmethionine synthetase central" evidence="14">
    <location>
        <begin position="108"/>
        <end position="221"/>
    </location>
</feature>
<name>A0ABT3BNC1_9BACT</name>
<feature type="binding site" description="in other chain" evidence="10">
    <location>
        <position position="57"/>
    </location>
    <ligand>
        <name>L-methionine</name>
        <dbReference type="ChEBI" id="CHEBI:57844"/>
        <note>ligand shared between two neighboring subunits</note>
    </ligand>
</feature>
<gene>
    <name evidence="10 16" type="primary">metK</name>
    <name evidence="16" type="ORF">OF376_03085</name>
</gene>
<dbReference type="EMBL" id="JAOXHL010000005">
    <property type="protein sequence ID" value="MCV3728747.1"/>
    <property type="molecule type" value="Genomic_DNA"/>
</dbReference>
<dbReference type="SUPFAM" id="SSF55973">
    <property type="entry name" value="S-adenosylmethionine synthetase"/>
    <property type="match status" value="3"/>
</dbReference>
<feature type="binding site" description="in other chain" evidence="10">
    <location>
        <position position="260"/>
    </location>
    <ligand>
        <name>L-methionine</name>
        <dbReference type="ChEBI" id="CHEBI:57844"/>
        <note>ligand shared between two neighboring subunits</note>
    </ligand>
</feature>
<protein>
    <recommendedName>
        <fullName evidence="10">S-adenosylmethionine synthase</fullName>
        <shortName evidence="10">AdoMet synthase</shortName>
        <ecNumber evidence="10">2.5.1.6</ecNumber>
    </recommendedName>
    <alternativeName>
        <fullName evidence="10">MAT</fullName>
    </alternativeName>
    <alternativeName>
        <fullName evidence="10">Methionine adenosyltransferase</fullName>
    </alternativeName>
</protein>
<dbReference type="InterPro" id="IPR022636">
    <property type="entry name" value="S-AdoMet_synthetase_sfam"/>
</dbReference>
<evidence type="ECO:0000256" key="4">
    <source>
        <dbReference type="ARBA" id="ARBA00022679"/>
    </source>
</evidence>
<dbReference type="PIRSF" id="PIRSF000497">
    <property type="entry name" value="MAT"/>
    <property type="match status" value="1"/>
</dbReference>
<feature type="binding site" evidence="10">
    <location>
        <position position="229"/>
    </location>
    <ligand>
        <name>L-methionine</name>
        <dbReference type="ChEBI" id="CHEBI:57844"/>
        <note>ligand shared between two neighboring subunits</note>
    </ligand>
</feature>
<comment type="similarity">
    <text evidence="2 10 12">Belongs to the AdoMet synthase family.</text>
</comment>
<keyword evidence="9 10" id="KW-0630">Potassium</keyword>
<keyword evidence="6 10" id="KW-0547">Nucleotide-binding</keyword>
<comment type="subcellular location">
    <subcellularLocation>
        <location evidence="10 11">Cytoplasm</location>
    </subcellularLocation>
</comment>
<feature type="binding site" evidence="10">
    <location>
        <position position="44"/>
    </location>
    <ligand>
        <name>K(+)</name>
        <dbReference type="ChEBI" id="CHEBI:29103"/>
    </ligand>
</feature>
<dbReference type="InterPro" id="IPR022631">
    <property type="entry name" value="ADOMET_SYNTHASE_CS"/>
</dbReference>
<comment type="cofactor">
    <cofactor evidence="10">
        <name>Mg(2+)</name>
        <dbReference type="ChEBI" id="CHEBI:18420"/>
    </cofactor>
    <text evidence="10">Binds 2 divalent ions per subunit.</text>
</comment>
<dbReference type="Gene3D" id="3.30.300.10">
    <property type="match status" value="3"/>
</dbReference>
<dbReference type="PROSITE" id="PS00377">
    <property type="entry name" value="ADOMET_SYNTHASE_2"/>
    <property type="match status" value="1"/>
</dbReference>
<dbReference type="CDD" id="cd18079">
    <property type="entry name" value="S-AdoMet_synt"/>
    <property type="match status" value="1"/>
</dbReference>
<evidence type="ECO:0000256" key="3">
    <source>
        <dbReference type="ARBA" id="ARBA00022563"/>
    </source>
</evidence>
<feature type="binding site" evidence="10">
    <location>
        <position position="18"/>
    </location>
    <ligand>
        <name>Mg(2+)</name>
        <dbReference type="ChEBI" id="CHEBI:18420"/>
    </ligand>
</feature>
<dbReference type="PROSITE" id="PS00376">
    <property type="entry name" value="ADOMET_SYNTHASE_1"/>
    <property type="match status" value="1"/>
</dbReference>
<evidence type="ECO:0000256" key="9">
    <source>
        <dbReference type="ARBA" id="ARBA00022958"/>
    </source>
</evidence>
<comment type="subunit">
    <text evidence="10">Homotetramer; dimer of dimers.</text>
</comment>
<feature type="binding site" description="in other chain" evidence="10">
    <location>
        <begin position="156"/>
        <end position="158"/>
    </location>
    <ligand>
        <name>ATP</name>
        <dbReference type="ChEBI" id="CHEBI:30616"/>
        <note>ligand shared between two neighboring subunits</note>
    </ligand>
</feature>
<dbReference type="InterPro" id="IPR022628">
    <property type="entry name" value="S-AdoMet_synt_N"/>
</dbReference>